<evidence type="ECO:0000313" key="4">
    <source>
        <dbReference type="Proteomes" id="UP000014760"/>
    </source>
</evidence>
<dbReference type="EMBL" id="KB312525">
    <property type="protein sequence ID" value="ELT87079.1"/>
    <property type="molecule type" value="Genomic_DNA"/>
</dbReference>
<sequence length="215" mass="24120">MEVLIVDPRPSEANTLALHGNQRRMAGKGGDQSCVYFLIAVRLVFGALLIVLGFLGNGATIFVLGREKQESANYSLEIHQLPRVDQEISTAESHSNSSSANVCLKQTYPSKTKAKPGERSLRNAAFQALYGFCLLLLVFDVLNIFSRSKKVRLFFVFTQLLATNQFRNDQESLQHRCNGIHHPPLQLARLHQCLPSLVVMRRQLLCLVLYLTPVQ</sequence>
<reference evidence="3" key="3">
    <citation type="submission" date="2015-06" db="UniProtKB">
        <authorList>
            <consortium name="EnsemblMetazoa"/>
        </authorList>
    </citation>
    <scope>IDENTIFICATION</scope>
</reference>
<feature type="transmembrane region" description="Helical" evidence="1">
    <location>
        <begin position="33"/>
        <end position="55"/>
    </location>
</feature>
<reference evidence="4" key="1">
    <citation type="submission" date="2012-12" db="EMBL/GenBank/DDBJ databases">
        <authorList>
            <person name="Hellsten U."/>
            <person name="Grimwood J."/>
            <person name="Chapman J.A."/>
            <person name="Shapiro H."/>
            <person name="Aerts A."/>
            <person name="Otillar R.P."/>
            <person name="Terry A.Y."/>
            <person name="Boore J.L."/>
            <person name="Simakov O."/>
            <person name="Marletaz F."/>
            <person name="Cho S.-J."/>
            <person name="Edsinger-Gonzales E."/>
            <person name="Havlak P."/>
            <person name="Kuo D.-H."/>
            <person name="Larsson T."/>
            <person name="Lv J."/>
            <person name="Arendt D."/>
            <person name="Savage R."/>
            <person name="Osoegawa K."/>
            <person name="de Jong P."/>
            <person name="Lindberg D.R."/>
            <person name="Seaver E.C."/>
            <person name="Weisblat D.A."/>
            <person name="Putnam N.H."/>
            <person name="Grigoriev I.V."/>
            <person name="Rokhsar D.S."/>
        </authorList>
    </citation>
    <scope>NUCLEOTIDE SEQUENCE</scope>
    <source>
        <strain evidence="4">I ESC-2004</strain>
    </source>
</reference>
<evidence type="ECO:0000256" key="1">
    <source>
        <dbReference type="SAM" id="Phobius"/>
    </source>
</evidence>
<dbReference type="AlphaFoldDB" id="R7T7V6"/>
<evidence type="ECO:0000313" key="3">
    <source>
        <dbReference type="EnsemblMetazoa" id="CapteP197853"/>
    </source>
</evidence>
<dbReference type="Proteomes" id="UP000014760">
    <property type="component" value="Unassembled WGS sequence"/>
</dbReference>
<keyword evidence="1" id="KW-0812">Transmembrane</keyword>
<feature type="transmembrane region" description="Helical" evidence="1">
    <location>
        <begin position="124"/>
        <end position="145"/>
    </location>
</feature>
<dbReference type="EnsemblMetazoa" id="CapteT197853">
    <property type="protein sequence ID" value="CapteP197853"/>
    <property type="gene ID" value="CapteG197853"/>
</dbReference>
<keyword evidence="4" id="KW-1185">Reference proteome</keyword>
<evidence type="ECO:0000313" key="2">
    <source>
        <dbReference type="EMBL" id="ELT87079.1"/>
    </source>
</evidence>
<organism evidence="2">
    <name type="scientific">Capitella teleta</name>
    <name type="common">Polychaete worm</name>
    <dbReference type="NCBI Taxonomy" id="283909"/>
    <lineage>
        <taxon>Eukaryota</taxon>
        <taxon>Metazoa</taxon>
        <taxon>Spiralia</taxon>
        <taxon>Lophotrochozoa</taxon>
        <taxon>Annelida</taxon>
        <taxon>Polychaeta</taxon>
        <taxon>Sedentaria</taxon>
        <taxon>Scolecida</taxon>
        <taxon>Capitellidae</taxon>
        <taxon>Capitella</taxon>
    </lineage>
</organism>
<protein>
    <submittedName>
        <fullName evidence="2 3">Uncharacterized protein</fullName>
    </submittedName>
</protein>
<proteinExistence type="predicted"/>
<reference evidence="2 4" key="2">
    <citation type="journal article" date="2013" name="Nature">
        <title>Insights into bilaterian evolution from three spiralian genomes.</title>
        <authorList>
            <person name="Simakov O."/>
            <person name="Marletaz F."/>
            <person name="Cho S.J."/>
            <person name="Edsinger-Gonzales E."/>
            <person name="Havlak P."/>
            <person name="Hellsten U."/>
            <person name="Kuo D.H."/>
            <person name="Larsson T."/>
            <person name="Lv J."/>
            <person name="Arendt D."/>
            <person name="Savage R."/>
            <person name="Osoegawa K."/>
            <person name="de Jong P."/>
            <person name="Grimwood J."/>
            <person name="Chapman J.A."/>
            <person name="Shapiro H."/>
            <person name="Aerts A."/>
            <person name="Otillar R.P."/>
            <person name="Terry A.Y."/>
            <person name="Boore J.L."/>
            <person name="Grigoriev I.V."/>
            <person name="Lindberg D.R."/>
            <person name="Seaver E.C."/>
            <person name="Weisblat D.A."/>
            <person name="Putnam N.H."/>
            <person name="Rokhsar D.S."/>
        </authorList>
    </citation>
    <scope>NUCLEOTIDE SEQUENCE</scope>
    <source>
        <strain evidence="2 4">I ESC-2004</strain>
    </source>
</reference>
<dbReference type="EMBL" id="AMQN01003712">
    <property type="status" value="NOT_ANNOTATED_CDS"/>
    <property type="molecule type" value="Genomic_DNA"/>
</dbReference>
<keyword evidence="1" id="KW-0472">Membrane</keyword>
<keyword evidence="1" id="KW-1133">Transmembrane helix</keyword>
<accession>R7T7V6</accession>
<gene>
    <name evidence="2" type="ORF">CAPTEDRAFT_197853</name>
</gene>
<dbReference type="HOGENOM" id="CLU_1284392_0_0_1"/>
<name>R7T7V6_CAPTE</name>